<comment type="similarity">
    <text evidence="1">Belongs to the RutC family.</text>
</comment>
<dbReference type="Proteomes" id="UP000215214">
    <property type="component" value="Chromosome TJEJU"/>
</dbReference>
<gene>
    <name evidence="2" type="ORF">TJEJU_2631</name>
</gene>
<dbReference type="GO" id="GO:0005829">
    <property type="term" value="C:cytosol"/>
    <property type="evidence" value="ECO:0007669"/>
    <property type="project" value="TreeGrafter"/>
</dbReference>
<dbReference type="OrthoDB" id="9803101at2"/>
<dbReference type="Pfam" id="PF01042">
    <property type="entry name" value="Ribonuc_L-PSP"/>
    <property type="match status" value="1"/>
</dbReference>
<evidence type="ECO:0000256" key="1">
    <source>
        <dbReference type="ARBA" id="ARBA00010552"/>
    </source>
</evidence>
<organism evidence="2 3">
    <name type="scientific">Tenacibaculum jejuense</name>
    <dbReference type="NCBI Taxonomy" id="584609"/>
    <lineage>
        <taxon>Bacteria</taxon>
        <taxon>Pseudomonadati</taxon>
        <taxon>Bacteroidota</taxon>
        <taxon>Flavobacteriia</taxon>
        <taxon>Flavobacteriales</taxon>
        <taxon>Flavobacteriaceae</taxon>
        <taxon>Tenacibaculum</taxon>
    </lineage>
</organism>
<dbReference type="NCBIfam" id="TIGR00004">
    <property type="entry name" value="Rid family detoxifying hydrolase"/>
    <property type="match status" value="1"/>
</dbReference>
<dbReference type="AlphaFoldDB" id="A0A238UB43"/>
<keyword evidence="2" id="KW-0449">Lipoprotein</keyword>
<dbReference type="InterPro" id="IPR006175">
    <property type="entry name" value="YjgF/YER057c/UK114"/>
</dbReference>
<accession>A0A238UB43</accession>
<dbReference type="Gene3D" id="3.30.1330.40">
    <property type="entry name" value="RutC-like"/>
    <property type="match status" value="1"/>
</dbReference>
<protein>
    <submittedName>
        <fullName evidence="2">Probable lipoprotein</fullName>
    </submittedName>
</protein>
<dbReference type="PROSITE" id="PS51257">
    <property type="entry name" value="PROKAR_LIPOPROTEIN"/>
    <property type="match status" value="1"/>
</dbReference>
<dbReference type="InterPro" id="IPR006056">
    <property type="entry name" value="RidA"/>
</dbReference>
<dbReference type="GO" id="GO:0019239">
    <property type="term" value="F:deaminase activity"/>
    <property type="evidence" value="ECO:0007669"/>
    <property type="project" value="TreeGrafter"/>
</dbReference>
<dbReference type="KEGG" id="tje:TJEJU_2631"/>
<dbReference type="PANTHER" id="PTHR11803">
    <property type="entry name" value="2-IMINOBUTANOATE/2-IMINOPROPANOATE DEAMINASE RIDA"/>
    <property type="match status" value="1"/>
</dbReference>
<dbReference type="PANTHER" id="PTHR11803:SF39">
    <property type="entry name" value="2-IMINOBUTANOATE_2-IMINOPROPANOATE DEAMINASE"/>
    <property type="match status" value="1"/>
</dbReference>
<evidence type="ECO:0000313" key="3">
    <source>
        <dbReference type="Proteomes" id="UP000215214"/>
    </source>
</evidence>
<dbReference type="InterPro" id="IPR035959">
    <property type="entry name" value="RutC-like_sf"/>
</dbReference>
<proteinExistence type="inferred from homology"/>
<name>A0A238UB43_9FLAO</name>
<dbReference type="EMBL" id="LT899436">
    <property type="protein sequence ID" value="SNR16312.1"/>
    <property type="molecule type" value="Genomic_DNA"/>
</dbReference>
<dbReference type="FunFam" id="3.30.1330.40:FF:000001">
    <property type="entry name" value="L-PSP family endoribonuclease"/>
    <property type="match status" value="1"/>
</dbReference>
<sequence length="168" mass="18335">MKLLNILTLTIIILISSCTTNDSTNHIKTPNEKEDLIFHSSKLERKKNAPFSDAVEVGNTLYLAGQVGINPETKKLPEGGIGPETRQTLENIKAVLAAHGSDLEHVVKCTVILSTTDDFAAFNKIFREYFPKNKPARTTFAAGLLVGAKIEIDVIAVKADGFKDARVN</sequence>
<keyword evidence="3" id="KW-1185">Reference proteome</keyword>
<dbReference type="RefSeq" id="WP_095072755.1">
    <property type="nucleotide sequence ID" value="NZ_LT899436.1"/>
</dbReference>
<dbReference type="SUPFAM" id="SSF55298">
    <property type="entry name" value="YjgF-like"/>
    <property type="match status" value="1"/>
</dbReference>
<evidence type="ECO:0000313" key="2">
    <source>
        <dbReference type="EMBL" id="SNR16312.1"/>
    </source>
</evidence>
<reference evidence="2 3" key="1">
    <citation type="submission" date="2017-07" db="EMBL/GenBank/DDBJ databases">
        <authorList>
            <person name="Sun Z.S."/>
            <person name="Albrecht U."/>
            <person name="Echele G."/>
            <person name="Lee C.C."/>
        </authorList>
    </citation>
    <scope>NUCLEOTIDE SEQUENCE [LARGE SCALE GENOMIC DNA]</scope>
    <source>
        <strain evidence="3">type strain: KCTC 22618</strain>
    </source>
</reference>
<dbReference type="CDD" id="cd00448">
    <property type="entry name" value="YjgF_YER057c_UK114_family"/>
    <property type="match status" value="1"/>
</dbReference>